<dbReference type="Proteomes" id="UP000830326">
    <property type="component" value="Chromosome"/>
</dbReference>
<reference evidence="1" key="1">
    <citation type="submission" date="2022-04" db="EMBL/GenBank/DDBJ databases">
        <title>Halobacillus sp. isolated from saltern.</title>
        <authorList>
            <person name="Won M."/>
            <person name="Lee C.-M."/>
            <person name="Woen H.-Y."/>
            <person name="Kwon S.-W."/>
        </authorList>
    </citation>
    <scope>NUCLEOTIDE SEQUENCE</scope>
    <source>
        <strain evidence="1">SSHM10-5</strain>
    </source>
</reference>
<protein>
    <submittedName>
        <fullName evidence="1">Uncharacterized protein</fullName>
    </submittedName>
</protein>
<gene>
    <name evidence="1" type="ORF">MUO15_00690</name>
</gene>
<sequence length="56" mass="6311">MVIKNLFTEKCPKCKEPLTIGQTSLLSSQIVKSCPQGHYEKEYHPALGSYIETVKN</sequence>
<evidence type="ECO:0000313" key="1">
    <source>
        <dbReference type="EMBL" id="UOR12096.1"/>
    </source>
</evidence>
<dbReference type="RefSeq" id="WP_245032649.1">
    <property type="nucleotide sequence ID" value="NZ_CP095075.1"/>
</dbReference>
<name>A0ABY4HB67_9BACI</name>
<dbReference type="EMBL" id="CP095075">
    <property type="protein sequence ID" value="UOR12096.1"/>
    <property type="molecule type" value="Genomic_DNA"/>
</dbReference>
<accession>A0ABY4HB67</accession>
<organism evidence="1 2">
    <name type="scientific">Halobacillus amylolyticus</name>
    <dbReference type="NCBI Taxonomy" id="2932259"/>
    <lineage>
        <taxon>Bacteria</taxon>
        <taxon>Bacillati</taxon>
        <taxon>Bacillota</taxon>
        <taxon>Bacilli</taxon>
        <taxon>Bacillales</taxon>
        <taxon>Bacillaceae</taxon>
        <taxon>Halobacillus</taxon>
    </lineage>
</organism>
<proteinExistence type="predicted"/>
<evidence type="ECO:0000313" key="2">
    <source>
        <dbReference type="Proteomes" id="UP000830326"/>
    </source>
</evidence>
<keyword evidence="2" id="KW-1185">Reference proteome</keyword>